<evidence type="ECO:0000313" key="6">
    <source>
        <dbReference type="Proteomes" id="UP000053274"/>
    </source>
</evidence>
<dbReference type="GO" id="GO:0055052">
    <property type="term" value="C:ATP-binding cassette (ABC) transporter complex, substrate-binding subunit-containing"/>
    <property type="evidence" value="ECO:0007669"/>
    <property type="project" value="TreeGrafter"/>
</dbReference>
<dbReference type="AlphaFoldDB" id="A0A0R2PFA0"/>
<gene>
    <name evidence="5" type="ORF">ABR54_03355</name>
</gene>
<reference evidence="5 6" key="1">
    <citation type="submission" date="2015-10" db="EMBL/GenBank/DDBJ databases">
        <title>Metagenome-Assembled Genomes uncover a global brackish microbiome.</title>
        <authorList>
            <person name="Hugerth L.W."/>
            <person name="Larsson J."/>
            <person name="Alneberg J."/>
            <person name="Lindh M.V."/>
            <person name="Legrand C."/>
            <person name="Pinhassi J."/>
            <person name="Andersson A.F."/>
        </authorList>
    </citation>
    <scope>NUCLEOTIDE SEQUENCE [LARGE SCALE GENOMIC DNA]</scope>
    <source>
        <strain evidence="5">BACL15 MAG-120619-bin91</strain>
    </source>
</reference>
<dbReference type="PANTHER" id="PTHR30061">
    <property type="entry name" value="MALTOSE-BINDING PERIPLASMIC PROTEIN"/>
    <property type="match status" value="1"/>
</dbReference>
<dbReference type="Gene3D" id="3.40.190.10">
    <property type="entry name" value="Periplasmic binding protein-like II"/>
    <property type="match status" value="1"/>
</dbReference>
<evidence type="ECO:0000256" key="1">
    <source>
        <dbReference type="ARBA" id="ARBA00008520"/>
    </source>
</evidence>
<feature type="signal peptide" evidence="4">
    <location>
        <begin position="1"/>
        <end position="25"/>
    </location>
</feature>
<evidence type="ECO:0000313" key="5">
    <source>
        <dbReference type="EMBL" id="KRO36558.1"/>
    </source>
</evidence>
<dbReference type="PANTHER" id="PTHR30061:SF50">
    <property type="entry name" value="MALTOSE_MALTODEXTRIN-BINDING PERIPLASMIC PROTEIN"/>
    <property type="match status" value="1"/>
</dbReference>
<dbReference type="EMBL" id="LIAM01000005">
    <property type="protein sequence ID" value="KRO36558.1"/>
    <property type="molecule type" value="Genomic_DNA"/>
</dbReference>
<dbReference type="InterPro" id="IPR006059">
    <property type="entry name" value="SBP"/>
</dbReference>
<comment type="similarity">
    <text evidence="1">Belongs to the bacterial solute-binding protein 1 family.</text>
</comment>
<feature type="chain" id="PRO_5006421556" description="Sugar ABC transporter substrate-binding protein" evidence="4">
    <location>
        <begin position="26"/>
        <end position="418"/>
    </location>
</feature>
<dbReference type="SUPFAM" id="SSF53850">
    <property type="entry name" value="Periplasmic binding protein-like II"/>
    <property type="match status" value="1"/>
</dbReference>
<keyword evidence="3 4" id="KW-0732">Signal</keyword>
<comment type="caution">
    <text evidence="5">The sequence shown here is derived from an EMBL/GenBank/DDBJ whole genome shotgun (WGS) entry which is preliminary data.</text>
</comment>
<evidence type="ECO:0000256" key="3">
    <source>
        <dbReference type="ARBA" id="ARBA00022729"/>
    </source>
</evidence>
<keyword evidence="2" id="KW-0813">Transport</keyword>
<evidence type="ECO:0008006" key="7">
    <source>
        <dbReference type="Google" id="ProtNLM"/>
    </source>
</evidence>
<evidence type="ECO:0000256" key="4">
    <source>
        <dbReference type="SAM" id="SignalP"/>
    </source>
</evidence>
<name>A0A0R2PFA0_9ACTN</name>
<dbReference type="GO" id="GO:1901982">
    <property type="term" value="F:maltose binding"/>
    <property type="evidence" value="ECO:0007669"/>
    <property type="project" value="TreeGrafter"/>
</dbReference>
<proteinExistence type="inferred from homology"/>
<accession>A0A0R2PFA0</accession>
<dbReference type="Pfam" id="PF01547">
    <property type="entry name" value="SBP_bac_1"/>
    <property type="match status" value="1"/>
</dbReference>
<dbReference type="GO" id="GO:0015768">
    <property type="term" value="P:maltose transport"/>
    <property type="evidence" value="ECO:0007669"/>
    <property type="project" value="TreeGrafter"/>
</dbReference>
<protein>
    <recommendedName>
        <fullName evidence="7">Sugar ABC transporter substrate-binding protein</fullName>
    </recommendedName>
</protein>
<organism evidence="5 6">
    <name type="scientific">Actinobacteria bacterium BACL15 MAG-120619-bin91</name>
    <dbReference type="NCBI Taxonomy" id="1655562"/>
    <lineage>
        <taxon>Bacteria</taxon>
        <taxon>Bacillati</taxon>
        <taxon>Actinomycetota</taxon>
        <taxon>Actinomycetes</taxon>
        <taxon>Actinomycetes incertae sedis</taxon>
        <taxon>ac1 cluster</taxon>
    </lineage>
</organism>
<evidence type="ECO:0000256" key="2">
    <source>
        <dbReference type="ARBA" id="ARBA00022448"/>
    </source>
</evidence>
<dbReference type="Proteomes" id="UP000053274">
    <property type="component" value="Unassembled WGS sequence"/>
</dbReference>
<dbReference type="GO" id="GO:0042956">
    <property type="term" value="P:maltodextrin transmembrane transport"/>
    <property type="evidence" value="ECO:0007669"/>
    <property type="project" value="TreeGrafter"/>
</dbReference>
<sequence>MKRLGAIAIAITMIAGVVLSTPANAAAKQTLTVWATGGDADAAVMKAAGKAFEDANPGVTVKVEAISWGDGYAKVLAAAAAKKGPDVFTGGLSWGISAGNKGALADLRKLGVASFVQPKVPSQIYKALVGYKSTKVYAVPFDLTLMMMFYDKTTLANAGITAAPKTIDQFNAAAEKLEAAGVATPVYNEWGNADWLGFFSWLYSSGGSLYDAKCKVTINNAKGVAALNQYKKLYTDYGAPKPGVADWSMNDNIKEGKYGIGFSGNFQASSYYTYNKDYKNWSVAPVPAAPGSKSVAFIGGRGISVMGYAKPAQQQLAAKFIKTLFDRSVVRQMNLVGAAQNAIFLSPVISNADTIDAYPADVLKTIKSQLRNAQGPPNCNGWEDSQAGVTTAIQNFLFGSATAKAALNEAAAVMKSKL</sequence>